<protein>
    <submittedName>
        <fullName evidence="4">Biofilm dispersion protein BdlA</fullName>
    </submittedName>
</protein>
<gene>
    <name evidence="4" type="primary">bdlA</name>
    <name evidence="4" type="ORF">CLVI_07380</name>
</gene>
<dbReference type="SMART" id="SM00283">
    <property type="entry name" value="MA"/>
    <property type="match status" value="1"/>
</dbReference>
<sequence>MNLFRNRKSKGLESKQVQCDGEILQKNIQFHNETNGFIKDMSNLVAKTVKQHHIVDSEHDVLGQLTDKVKIHMIEISQLTKNTNRLTDDLCLEGNKLIDITEDTVKKSHAGKDAIEEMVQIIKSLEDENRVNTEGINELARKFSQVNEVVQLITNIASQTNLLALNAAIEAARAGDQGKGFSVVAGEIKKLAEMTKQSTKDISNLIGNIEDETKIVLSNSGKSNEVIARGVKASGNAVEKIEESLFSVSKVEQEVKGVINILTDQKSQIEKMSKEIGGVDEILKITSESIIKHIEKASVVDRQLEDTRIQLASYSKKLT</sequence>
<evidence type="ECO:0000313" key="5">
    <source>
        <dbReference type="Proteomes" id="UP000239471"/>
    </source>
</evidence>
<dbReference type="OrthoDB" id="9807021at2"/>
<dbReference type="Proteomes" id="UP000239471">
    <property type="component" value="Unassembled WGS sequence"/>
</dbReference>
<evidence type="ECO:0000256" key="2">
    <source>
        <dbReference type="PROSITE-ProRule" id="PRU00284"/>
    </source>
</evidence>
<dbReference type="AlphaFoldDB" id="A0A2T0BIT8"/>
<dbReference type="RefSeq" id="WP_106058767.1">
    <property type="nucleotide sequence ID" value="NZ_PVXQ01000005.1"/>
</dbReference>
<dbReference type="Pfam" id="PF00015">
    <property type="entry name" value="MCPsignal"/>
    <property type="match status" value="1"/>
</dbReference>
<evidence type="ECO:0000259" key="3">
    <source>
        <dbReference type="PROSITE" id="PS50111"/>
    </source>
</evidence>
<evidence type="ECO:0000313" key="4">
    <source>
        <dbReference type="EMBL" id="PRR83791.1"/>
    </source>
</evidence>
<dbReference type="GO" id="GO:0007165">
    <property type="term" value="P:signal transduction"/>
    <property type="evidence" value="ECO:0007669"/>
    <property type="project" value="UniProtKB-KW"/>
</dbReference>
<accession>A0A2T0BIT8</accession>
<dbReference type="PANTHER" id="PTHR32089">
    <property type="entry name" value="METHYL-ACCEPTING CHEMOTAXIS PROTEIN MCPB"/>
    <property type="match status" value="1"/>
</dbReference>
<feature type="domain" description="Methyl-accepting transducer" evidence="3">
    <location>
        <begin position="99"/>
        <end position="280"/>
    </location>
</feature>
<keyword evidence="5" id="KW-1185">Reference proteome</keyword>
<dbReference type="SUPFAM" id="SSF58104">
    <property type="entry name" value="Methyl-accepting chemotaxis protein (MCP) signaling domain"/>
    <property type="match status" value="1"/>
</dbReference>
<comment type="caution">
    <text evidence="4">The sequence shown here is derived from an EMBL/GenBank/DDBJ whole genome shotgun (WGS) entry which is preliminary data.</text>
</comment>
<name>A0A2T0BIT8_9CLOT</name>
<dbReference type="InterPro" id="IPR004089">
    <property type="entry name" value="MCPsignal_dom"/>
</dbReference>
<dbReference type="Gene3D" id="1.10.287.950">
    <property type="entry name" value="Methyl-accepting chemotaxis protein"/>
    <property type="match status" value="1"/>
</dbReference>
<dbReference type="GO" id="GO:0016020">
    <property type="term" value="C:membrane"/>
    <property type="evidence" value="ECO:0007669"/>
    <property type="project" value="InterPro"/>
</dbReference>
<keyword evidence="1 2" id="KW-0807">Transducer</keyword>
<dbReference type="PROSITE" id="PS50111">
    <property type="entry name" value="CHEMOTAXIS_TRANSDUC_2"/>
    <property type="match status" value="1"/>
</dbReference>
<organism evidence="4 5">
    <name type="scientific">Clostridium vincentii</name>
    <dbReference type="NCBI Taxonomy" id="52704"/>
    <lineage>
        <taxon>Bacteria</taxon>
        <taxon>Bacillati</taxon>
        <taxon>Bacillota</taxon>
        <taxon>Clostridia</taxon>
        <taxon>Eubacteriales</taxon>
        <taxon>Clostridiaceae</taxon>
        <taxon>Clostridium</taxon>
    </lineage>
</organism>
<evidence type="ECO:0000256" key="1">
    <source>
        <dbReference type="ARBA" id="ARBA00023224"/>
    </source>
</evidence>
<dbReference type="EMBL" id="PVXQ01000005">
    <property type="protein sequence ID" value="PRR83791.1"/>
    <property type="molecule type" value="Genomic_DNA"/>
</dbReference>
<proteinExistence type="predicted"/>
<reference evidence="4 5" key="1">
    <citation type="submission" date="2018-03" db="EMBL/GenBank/DDBJ databases">
        <title>Genome sequence of Clostridium vincentii DSM 10228.</title>
        <authorList>
            <person name="Poehlein A."/>
            <person name="Daniel R."/>
        </authorList>
    </citation>
    <scope>NUCLEOTIDE SEQUENCE [LARGE SCALE GENOMIC DNA]</scope>
    <source>
        <strain evidence="4 5">DSM 10228</strain>
    </source>
</reference>
<dbReference type="PANTHER" id="PTHR32089:SF112">
    <property type="entry name" value="LYSOZYME-LIKE PROTEIN-RELATED"/>
    <property type="match status" value="1"/>
</dbReference>